<dbReference type="PRINTS" id="PR00508">
    <property type="entry name" value="S21N4MTFRASE"/>
</dbReference>
<dbReference type="Gene3D" id="3.40.50.150">
    <property type="entry name" value="Vaccinia Virus protein VP39"/>
    <property type="match status" value="1"/>
</dbReference>
<evidence type="ECO:0000256" key="1">
    <source>
        <dbReference type="ARBA" id="ARBA00006594"/>
    </source>
</evidence>
<dbReference type="OrthoDB" id="9800801at2"/>
<dbReference type="REBASE" id="172352">
    <property type="entry name" value="M.DalAHT28ORF5135P"/>
</dbReference>
<organism evidence="7 8">
    <name type="scientific">Desulfuribacillus alkaliarsenatis</name>
    <dbReference type="NCBI Taxonomy" id="766136"/>
    <lineage>
        <taxon>Bacteria</taxon>
        <taxon>Bacillati</taxon>
        <taxon>Bacillota</taxon>
        <taxon>Desulfuribacillia</taxon>
        <taxon>Desulfuribacillales</taxon>
        <taxon>Desulfuribacillaceae</taxon>
        <taxon>Desulfuribacillus</taxon>
    </lineage>
</organism>
<evidence type="ECO:0000259" key="6">
    <source>
        <dbReference type="Pfam" id="PF01555"/>
    </source>
</evidence>
<evidence type="ECO:0000256" key="2">
    <source>
        <dbReference type="ARBA" id="ARBA00022603"/>
    </source>
</evidence>
<feature type="coiled-coil region" evidence="5">
    <location>
        <begin position="438"/>
        <end position="465"/>
    </location>
</feature>
<keyword evidence="3" id="KW-0808">Transferase</keyword>
<dbReference type="GO" id="GO:0003677">
    <property type="term" value="F:DNA binding"/>
    <property type="evidence" value="ECO:0007669"/>
    <property type="project" value="InterPro"/>
</dbReference>
<keyword evidence="4" id="KW-0680">Restriction system</keyword>
<evidence type="ECO:0000313" key="7">
    <source>
        <dbReference type="EMBL" id="OEF96990.1"/>
    </source>
</evidence>
<dbReference type="Proteomes" id="UP000094296">
    <property type="component" value="Unassembled WGS sequence"/>
</dbReference>
<dbReference type="Pfam" id="PF01555">
    <property type="entry name" value="N6_N4_Mtase"/>
    <property type="match status" value="1"/>
</dbReference>
<keyword evidence="2" id="KW-0489">Methyltransferase</keyword>
<comment type="similarity">
    <text evidence="1">Belongs to the N(4)/N(6)-methyltransferase family.</text>
</comment>
<dbReference type="AlphaFoldDB" id="A0A1E5G1X6"/>
<keyword evidence="8" id="KW-1185">Reference proteome</keyword>
<dbReference type="InterPro" id="IPR002052">
    <property type="entry name" value="DNA_methylase_N6_adenine_CS"/>
</dbReference>
<protein>
    <recommendedName>
        <fullName evidence="6">DNA methylase N-4/N-6 domain-containing protein</fullName>
    </recommendedName>
</protein>
<dbReference type="EMBL" id="MIJE01000022">
    <property type="protein sequence ID" value="OEF96990.1"/>
    <property type="molecule type" value="Genomic_DNA"/>
</dbReference>
<dbReference type="InterPro" id="IPR001091">
    <property type="entry name" value="RM_Methyltransferase"/>
</dbReference>
<dbReference type="InterPro" id="IPR029063">
    <property type="entry name" value="SAM-dependent_MTases_sf"/>
</dbReference>
<comment type="caution">
    <text evidence="7">The sequence shown here is derived from an EMBL/GenBank/DDBJ whole genome shotgun (WGS) entry which is preliminary data.</text>
</comment>
<feature type="domain" description="DNA methylase N-4/N-6" evidence="6">
    <location>
        <begin position="71"/>
        <end position="390"/>
    </location>
</feature>
<evidence type="ECO:0000256" key="3">
    <source>
        <dbReference type="ARBA" id="ARBA00022679"/>
    </source>
</evidence>
<dbReference type="GO" id="GO:0032259">
    <property type="term" value="P:methylation"/>
    <property type="evidence" value="ECO:0007669"/>
    <property type="project" value="UniProtKB-KW"/>
</dbReference>
<accession>A0A1E5G1X6</accession>
<dbReference type="SUPFAM" id="SSF53335">
    <property type="entry name" value="S-adenosyl-L-methionine-dependent methyltransferases"/>
    <property type="match status" value="1"/>
</dbReference>
<gene>
    <name evidence="7" type="ORF">BHF68_05135</name>
</gene>
<dbReference type="PROSITE" id="PS00092">
    <property type="entry name" value="N6_MTASE"/>
    <property type="match status" value="1"/>
</dbReference>
<reference evidence="7 8" key="1">
    <citation type="submission" date="2016-09" db="EMBL/GenBank/DDBJ databases">
        <title>Draft genome sequence for the type strain of Desulfuribacillus alkaliarsenatis AHT28, an obligately anaerobic, sulfidogenic bacterium isolated from Russian soda lake sediments.</title>
        <authorList>
            <person name="Abin C.A."/>
            <person name="Hollibaugh J.T."/>
        </authorList>
    </citation>
    <scope>NUCLEOTIDE SEQUENCE [LARGE SCALE GENOMIC DNA]</scope>
    <source>
        <strain evidence="7 8">AHT28</strain>
    </source>
</reference>
<dbReference type="GO" id="GO:0008170">
    <property type="term" value="F:N-methyltransferase activity"/>
    <property type="evidence" value="ECO:0007669"/>
    <property type="project" value="InterPro"/>
</dbReference>
<evidence type="ECO:0000313" key="8">
    <source>
        <dbReference type="Proteomes" id="UP000094296"/>
    </source>
</evidence>
<dbReference type="RefSeq" id="WP_069643035.1">
    <property type="nucleotide sequence ID" value="NZ_MIJE01000022.1"/>
</dbReference>
<evidence type="ECO:0000256" key="5">
    <source>
        <dbReference type="SAM" id="Coils"/>
    </source>
</evidence>
<proteinExistence type="inferred from homology"/>
<dbReference type="InterPro" id="IPR002941">
    <property type="entry name" value="DNA_methylase_N4/N6"/>
</dbReference>
<sequence>MDIKSKYGLVWEEDETLDCFLQDEKASYPTLKYIEQKSIVKHQDAVDHMLIEGDNLHALAALKATHLESFNLIYIDPPYNTGSNDFGYFDAFVDKANTYSHSKWLSFMDKRLRLASSLLRDDGCIFISINEEELAHLKLLCDQVFDEKNYLAMFTIKVRHEDRILTGDKDFQEVVEYLLMYRKTSEFKPSKIVKDNTSIDDYIYEVKELAKPAQIVTMDNKTVHIFTEGSYQIIKSEPADNKLKRINIRGTIRKSNTSGRFYVKHIEPKYKYKPGYLFKVLNMGRDGVGHRYFLSPPKGRNNGDYFQGVPVDRPNIKAVPHPNYFDFEKDFNNVGYEGGVEFKNGKKPINFLLKVFELAGLKDIEDAKVLDFFAGSGSIAHALMEFNEMYGGSRQAVLCQKNKEIKMNVVDDATLPRMQNVINGYRINRKESYVIEQIKLTKKNIKNVSEIYQHLEKRLLEIEELGLYDEVQIDFEEQTLKVVGIRKKSTYHNGYFANLRYFETVLKQEEPYGRSIEDGSSGR</sequence>
<name>A0A1E5G1X6_9FIRM</name>
<keyword evidence="5" id="KW-0175">Coiled coil</keyword>
<dbReference type="GO" id="GO:0009307">
    <property type="term" value="P:DNA restriction-modification system"/>
    <property type="evidence" value="ECO:0007669"/>
    <property type="project" value="UniProtKB-KW"/>
</dbReference>
<evidence type="ECO:0000256" key="4">
    <source>
        <dbReference type="ARBA" id="ARBA00022747"/>
    </source>
</evidence>
<dbReference type="STRING" id="766136.BHF68_05135"/>